<dbReference type="EMBL" id="JACXRZ010000006">
    <property type="protein sequence ID" value="MBD3143495.1"/>
    <property type="molecule type" value="Genomic_DNA"/>
</dbReference>
<dbReference type="SUPFAM" id="SSF51971">
    <property type="entry name" value="Nucleotide-binding domain"/>
    <property type="match status" value="1"/>
</dbReference>
<evidence type="ECO:0000313" key="1">
    <source>
        <dbReference type="EMBL" id="MBD3143495.1"/>
    </source>
</evidence>
<accession>A0ABR8KXQ2</accession>
<dbReference type="Pfam" id="PF13450">
    <property type="entry name" value="NAD_binding_8"/>
    <property type="match status" value="1"/>
</dbReference>
<sequence>MRETITIVGGGLAGLTAAIACAEGGAAVVLHEAHHTLGGRARSAATPYVANDGTHVFYADGRPWRWLDERGLVRPCALPRPGHLARARFRRDGRLTGRPPAGLLRMIARRGLRAPVDEDFGSWATRRFGAEAARAAAGLLGVVTYDADPGRLSAAFAWERLLRVTAPRYPAVRYVVGGWGRVIDRMAARARDLGVRIETGSRADRLPEGPVIVATSLDAARGLLGDDSLRGESGRAVLLDLAVRADPGDLFLVSDLDEGGFLENYSLPDPSLAPPGESLVQLEMPMRPGEPKAVALGRLERIADLALPGWRERVTWRRDAVAAGRSGALDLPGRMWRDRPAVQRGDGVWLTGDQVAAPGLLSEVSINSALAAARAVLASRSPSRRAA</sequence>
<dbReference type="InterPro" id="IPR036188">
    <property type="entry name" value="FAD/NAD-bd_sf"/>
</dbReference>
<name>A0ABR8KXQ2_9ACTN</name>
<dbReference type="PROSITE" id="PS51257">
    <property type="entry name" value="PROKAR_LIPOPROTEIN"/>
    <property type="match status" value="1"/>
</dbReference>
<organism evidence="1 2">
    <name type="scientific">Microbispora bryophytorum subsp. camponoti</name>
    <dbReference type="NCBI Taxonomy" id="1677852"/>
    <lineage>
        <taxon>Bacteria</taxon>
        <taxon>Bacillati</taxon>
        <taxon>Actinomycetota</taxon>
        <taxon>Actinomycetes</taxon>
        <taxon>Streptosporangiales</taxon>
        <taxon>Streptosporangiaceae</taxon>
        <taxon>Microbispora</taxon>
    </lineage>
</organism>
<keyword evidence="2" id="KW-1185">Reference proteome</keyword>
<gene>
    <name evidence="1" type="ORF">IEQ31_09940</name>
</gene>
<reference evidence="1 2" key="1">
    <citation type="submission" date="2020-09" db="EMBL/GenBank/DDBJ databases">
        <title>Actinomycete isolated from the Camponotus japonicus Mayr.</title>
        <authorList>
            <person name="Gong X."/>
        </authorList>
    </citation>
    <scope>NUCLEOTIDE SEQUENCE [LARGE SCALE GENOMIC DNA]</scope>
    <source>
        <strain evidence="1 2">2C-HV3</strain>
    </source>
</reference>
<dbReference type="Proteomes" id="UP000653231">
    <property type="component" value="Unassembled WGS sequence"/>
</dbReference>
<comment type="caution">
    <text evidence="1">The sequence shown here is derived from an EMBL/GenBank/DDBJ whole genome shotgun (WGS) entry which is preliminary data.</text>
</comment>
<dbReference type="Gene3D" id="3.50.50.60">
    <property type="entry name" value="FAD/NAD(P)-binding domain"/>
    <property type="match status" value="1"/>
</dbReference>
<dbReference type="RefSeq" id="WP_191051189.1">
    <property type="nucleotide sequence ID" value="NZ_JACXRZ010000006.1"/>
</dbReference>
<dbReference type="PANTHER" id="PTHR42923">
    <property type="entry name" value="PROTOPORPHYRINOGEN OXIDASE"/>
    <property type="match status" value="1"/>
</dbReference>
<dbReference type="InterPro" id="IPR050464">
    <property type="entry name" value="Zeta_carotene_desat/Oxidored"/>
</dbReference>
<protein>
    <submittedName>
        <fullName evidence="1">NAD(P)-binding protein</fullName>
    </submittedName>
</protein>
<evidence type="ECO:0000313" key="2">
    <source>
        <dbReference type="Proteomes" id="UP000653231"/>
    </source>
</evidence>
<proteinExistence type="predicted"/>
<dbReference type="PANTHER" id="PTHR42923:SF47">
    <property type="entry name" value="BLR3003 PROTEIN"/>
    <property type="match status" value="1"/>
</dbReference>